<evidence type="ECO:0000256" key="1">
    <source>
        <dbReference type="SAM" id="MobiDB-lite"/>
    </source>
</evidence>
<reference evidence="2" key="2">
    <citation type="journal article" date="2023" name="IMA Fungus">
        <title>Comparative genomic study of the Penicillium genus elucidates a diverse pangenome and 15 lateral gene transfer events.</title>
        <authorList>
            <person name="Petersen C."/>
            <person name="Sorensen T."/>
            <person name="Nielsen M.R."/>
            <person name="Sondergaard T.E."/>
            <person name="Sorensen J.L."/>
            <person name="Fitzpatrick D.A."/>
            <person name="Frisvad J.C."/>
            <person name="Nielsen K.L."/>
        </authorList>
    </citation>
    <scope>NUCLEOTIDE SEQUENCE</scope>
    <source>
        <strain evidence="2">IBT 30728</strain>
    </source>
</reference>
<gene>
    <name evidence="2" type="ORF">N7539_003797</name>
</gene>
<dbReference type="GeneID" id="81623648"/>
<evidence type="ECO:0000313" key="3">
    <source>
        <dbReference type="Proteomes" id="UP001148312"/>
    </source>
</evidence>
<dbReference type="AlphaFoldDB" id="A0A9X0BY74"/>
<dbReference type="Proteomes" id="UP001148312">
    <property type="component" value="Unassembled WGS sequence"/>
</dbReference>
<comment type="caution">
    <text evidence="2">The sequence shown here is derived from an EMBL/GenBank/DDBJ whole genome shotgun (WGS) entry which is preliminary data.</text>
</comment>
<evidence type="ECO:0000313" key="2">
    <source>
        <dbReference type="EMBL" id="KAJ5488907.1"/>
    </source>
</evidence>
<protein>
    <submittedName>
        <fullName evidence="2">Uncharacterized protein</fullName>
    </submittedName>
</protein>
<sequence length="77" mass="8410">MLTDPYLEDVKVEPGGEGSWATDGESNRSLWRIHKVTRCSGEGTQEAKRSDCVSAVEHRVTLRFYGLGPLNGAGCEV</sequence>
<feature type="region of interest" description="Disordered" evidence="1">
    <location>
        <begin position="1"/>
        <end position="24"/>
    </location>
</feature>
<keyword evidence="3" id="KW-1185">Reference proteome</keyword>
<dbReference type="RefSeq" id="XP_056790940.1">
    <property type="nucleotide sequence ID" value="XM_056933399.1"/>
</dbReference>
<accession>A0A9X0BY74</accession>
<proteinExistence type="predicted"/>
<dbReference type="EMBL" id="JAPWDQ010000004">
    <property type="protein sequence ID" value="KAJ5488907.1"/>
    <property type="molecule type" value="Genomic_DNA"/>
</dbReference>
<name>A0A9X0BY74_9EURO</name>
<organism evidence="2 3">
    <name type="scientific">Penicillium diatomitis</name>
    <dbReference type="NCBI Taxonomy" id="2819901"/>
    <lineage>
        <taxon>Eukaryota</taxon>
        <taxon>Fungi</taxon>
        <taxon>Dikarya</taxon>
        <taxon>Ascomycota</taxon>
        <taxon>Pezizomycotina</taxon>
        <taxon>Eurotiomycetes</taxon>
        <taxon>Eurotiomycetidae</taxon>
        <taxon>Eurotiales</taxon>
        <taxon>Aspergillaceae</taxon>
        <taxon>Penicillium</taxon>
    </lineage>
</organism>
<reference evidence="2" key="1">
    <citation type="submission" date="2022-12" db="EMBL/GenBank/DDBJ databases">
        <authorList>
            <person name="Petersen C."/>
        </authorList>
    </citation>
    <scope>NUCLEOTIDE SEQUENCE</scope>
    <source>
        <strain evidence="2">IBT 30728</strain>
    </source>
</reference>